<proteinExistence type="predicted"/>
<evidence type="ECO:0000313" key="1">
    <source>
        <dbReference type="EMBL" id="CRY94135.1"/>
    </source>
</evidence>
<sequence length="282" mass="32111">MSKKNIRYQMCRELEGKIRLGSNKRAAERENNGTSQYIHSAQTARTYMQQTRQFGDWLRERGMGYCSIDEARQHAAEYVREQKSSYSQHTARSALAKTFGCTGNDICELGKRETSKITRGREVTERQAGIERQNPGLAEVCRSIGARHNRELVRIEAKDFHYDNDGNMYCHIKGKGGRVRDALVMPGRGRDIIEARIKEQPRGALWPSVPSHANVHGWRADYAARCYQYALDNGKGSGNVYHAKNNNTTWDKGALDFVSENLGHGEGRYYTVVYNYLSYGKN</sequence>
<reference evidence="1" key="2">
    <citation type="submission" date="2015-07" db="EMBL/GenBank/DDBJ databases">
        <title>Plasmids, circular viruses and viroids from rat gut.</title>
        <authorList>
            <person name="Jorgensen T.J."/>
            <person name="Hansen M.A."/>
            <person name="Xu Z."/>
            <person name="Tabak M.A."/>
            <person name="Sorensen S.J."/>
            <person name="Hansen L.H."/>
        </authorList>
    </citation>
    <scope>NUCLEOTIDE SEQUENCE</scope>
    <source>
        <plasmid evidence="1">pRGRH0182</plasmid>
    </source>
</reference>
<organism evidence="1">
    <name type="scientific">uncultured prokaryote</name>
    <dbReference type="NCBI Taxonomy" id="198431"/>
    <lineage>
        <taxon>unclassified sequences</taxon>
        <taxon>environmental samples</taxon>
    </lineage>
</organism>
<name>A0A0H5PY64_9ZZZZ</name>
<protein>
    <submittedName>
        <fullName evidence="1">Uncharacterized protein</fullName>
    </submittedName>
</protein>
<keyword evidence="1" id="KW-0614">Plasmid</keyword>
<dbReference type="EMBL" id="LN852867">
    <property type="protein sequence ID" value="CRY94135.1"/>
    <property type="molecule type" value="Genomic_DNA"/>
</dbReference>
<reference evidence="1" key="1">
    <citation type="submission" date="2015-06" db="EMBL/GenBank/DDBJ databases">
        <authorList>
            <person name="Joergensen T."/>
        </authorList>
    </citation>
    <scope>NUCLEOTIDE SEQUENCE</scope>
    <source>
        <plasmid evidence="1">pRGRH0182</plasmid>
    </source>
</reference>
<accession>A0A0H5PY64</accession>
<dbReference type="AlphaFoldDB" id="A0A0H5PY64"/>
<geneLocation type="plasmid" evidence="1">
    <name>pRGRH0182</name>
</geneLocation>